<evidence type="ECO:0000256" key="3">
    <source>
        <dbReference type="ARBA" id="ARBA00023054"/>
    </source>
</evidence>
<dbReference type="Proteomes" id="UP000326759">
    <property type="component" value="Unassembled WGS sequence"/>
</dbReference>
<dbReference type="SUPFAM" id="SSF52540">
    <property type="entry name" value="P-loop containing nucleoside triphosphate hydrolases"/>
    <property type="match status" value="1"/>
</dbReference>
<dbReference type="PANTHER" id="PTHR45916">
    <property type="entry name" value="STRUCTURAL MAINTENANCE OF CHROMOSOMES PROTEIN 5"/>
    <property type="match status" value="1"/>
</dbReference>
<gene>
    <name evidence="5" type="primary">smc5</name>
    <name evidence="5" type="ORF">Anas_01557</name>
</gene>
<dbReference type="AlphaFoldDB" id="A0A5N5SZ95"/>
<dbReference type="GO" id="GO:0005634">
    <property type="term" value="C:nucleus"/>
    <property type="evidence" value="ECO:0007669"/>
    <property type="project" value="TreeGrafter"/>
</dbReference>
<dbReference type="OrthoDB" id="10254973at2759"/>
<proteinExistence type="inferred from homology"/>
<accession>A0A5N5SZ95</accession>
<sequence length="572" mass="67781">MLVDVIYIIEVELQSVKTKENYIIRREFSKSSTGGGRSRWYLQGRETSEEKIKGLVTRLGIQVGNLCQFLPQDRVIEFAKMNNVELLQSTEKAVGEIELYEQHQTLQDFGKNQQEVDTQLTKLRVELENQIRINSQLEDQVKNIRAKEGLDQSIEALEQTLFFSRYNRERDRHKKLGEQLEDLIKERVAIEKKMGPKRKDLQNIRDNIRKDEKLLKQQYDKLEELIRQNENIVTRLKEEEENIDKAKEDYRNTQERASRREKDIIEKRNGIKIYETQLEKINEKELLRQLQNLTLSISENNNRIENIRDNINNFESALKIKLNDIEKCCHELRKIRDGKNKKLQILQSRNRSAFLAAEWLLNNRDKSGLFKGVVHEPLFFLLECGDLDSKYVENVISNQDLIAFVCEEKDDVRTLKLEANKHKWAINILYSPPVDPRTYQPTHKIENLRPFGFMKYLRDAIRAPPSILGYLCRNYNIHNIPIAQKADLNNVPEDIKLYFVGNQRFFIRRSRYDQRISTDVSEINAPYYLRQASNSEDEERLMFQLEGLKREKIIESRIETNRKQLLEKEHLD</sequence>
<dbReference type="GO" id="GO:0000724">
    <property type="term" value="P:double-strand break repair via homologous recombination"/>
    <property type="evidence" value="ECO:0007669"/>
    <property type="project" value="TreeGrafter"/>
</dbReference>
<dbReference type="PANTHER" id="PTHR45916:SF1">
    <property type="entry name" value="STRUCTURAL MAINTENANCE OF CHROMOSOMES PROTEIN 5"/>
    <property type="match status" value="1"/>
</dbReference>
<evidence type="ECO:0000256" key="1">
    <source>
        <dbReference type="ARBA" id="ARBA00010171"/>
    </source>
</evidence>
<evidence type="ECO:0000313" key="5">
    <source>
        <dbReference type="EMBL" id="KAB7497990.1"/>
    </source>
</evidence>
<comment type="caution">
    <text evidence="5">The sequence shown here is derived from an EMBL/GenBank/DDBJ whole genome shotgun (WGS) entry which is preliminary data.</text>
</comment>
<comment type="similarity">
    <text evidence="1">Belongs to the SMC family. SMC5 subfamily.</text>
</comment>
<evidence type="ECO:0000256" key="2">
    <source>
        <dbReference type="ARBA" id="ARBA00018687"/>
    </source>
</evidence>
<protein>
    <recommendedName>
        <fullName evidence="2">Structural maintenance of chromosomes protein 5</fullName>
    </recommendedName>
</protein>
<keyword evidence="3 4" id="KW-0175">Coiled coil</keyword>
<dbReference type="Gene3D" id="3.40.50.300">
    <property type="entry name" value="P-loop containing nucleotide triphosphate hydrolases"/>
    <property type="match status" value="1"/>
</dbReference>
<dbReference type="GO" id="GO:0030915">
    <property type="term" value="C:Smc5-Smc6 complex"/>
    <property type="evidence" value="ECO:0007669"/>
    <property type="project" value="TreeGrafter"/>
</dbReference>
<feature type="coiled-coil region" evidence="4">
    <location>
        <begin position="290"/>
        <end position="324"/>
    </location>
</feature>
<dbReference type="InterPro" id="IPR027417">
    <property type="entry name" value="P-loop_NTPase"/>
</dbReference>
<dbReference type="EMBL" id="SEYY01019682">
    <property type="protein sequence ID" value="KAB7497990.1"/>
    <property type="molecule type" value="Genomic_DNA"/>
</dbReference>
<keyword evidence="6" id="KW-1185">Reference proteome</keyword>
<dbReference type="GO" id="GO:0003697">
    <property type="term" value="F:single-stranded DNA binding"/>
    <property type="evidence" value="ECO:0007669"/>
    <property type="project" value="TreeGrafter"/>
</dbReference>
<evidence type="ECO:0000256" key="4">
    <source>
        <dbReference type="SAM" id="Coils"/>
    </source>
</evidence>
<evidence type="ECO:0000313" key="6">
    <source>
        <dbReference type="Proteomes" id="UP000326759"/>
    </source>
</evidence>
<feature type="coiled-coil region" evidence="4">
    <location>
        <begin position="120"/>
        <end position="263"/>
    </location>
</feature>
<name>A0A5N5SZ95_9CRUS</name>
<organism evidence="5 6">
    <name type="scientific">Armadillidium nasatum</name>
    <dbReference type="NCBI Taxonomy" id="96803"/>
    <lineage>
        <taxon>Eukaryota</taxon>
        <taxon>Metazoa</taxon>
        <taxon>Ecdysozoa</taxon>
        <taxon>Arthropoda</taxon>
        <taxon>Crustacea</taxon>
        <taxon>Multicrustacea</taxon>
        <taxon>Malacostraca</taxon>
        <taxon>Eumalacostraca</taxon>
        <taxon>Peracarida</taxon>
        <taxon>Isopoda</taxon>
        <taxon>Oniscidea</taxon>
        <taxon>Crinocheta</taxon>
        <taxon>Armadillidiidae</taxon>
        <taxon>Armadillidium</taxon>
    </lineage>
</organism>
<reference evidence="5 6" key="1">
    <citation type="journal article" date="2019" name="PLoS Biol.">
        <title>Sex chromosomes control vertical transmission of feminizing Wolbachia symbionts in an isopod.</title>
        <authorList>
            <person name="Becking T."/>
            <person name="Chebbi M.A."/>
            <person name="Giraud I."/>
            <person name="Moumen B."/>
            <person name="Laverre T."/>
            <person name="Caubet Y."/>
            <person name="Peccoud J."/>
            <person name="Gilbert C."/>
            <person name="Cordaux R."/>
        </authorList>
    </citation>
    <scope>NUCLEOTIDE SEQUENCE [LARGE SCALE GENOMIC DNA]</scope>
    <source>
        <strain evidence="5">ANa2</strain>
        <tissue evidence="5">Whole body excluding digestive tract and cuticle</tissue>
    </source>
</reference>